<protein>
    <recommendedName>
        <fullName evidence="5">Atg28p</fullName>
    </recommendedName>
</protein>
<feature type="compositionally biased region" description="Basic and acidic residues" evidence="2">
    <location>
        <begin position="406"/>
        <end position="417"/>
    </location>
</feature>
<proteinExistence type="predicted"/>
<comment type="caution">
    <text evidence="3">The sequence shown here is derived from an EMBL/GenBank/DDBJ whole genome shotgun (WGS) entry which is preliminary data.</text>
</comment>
<evidence type="ECO:0000313" key="3">
    <source>
        <dbReference type="EMBL" id="KAF2197026.1"/>
    </source>
</evidence>
<evidence type="ECO:0008006" key="5">
    <source>
        <dbReference type="Google" id="ProtNLM"/>
    </source>
</evidence>
<feature type="coiled-coil region" evidence="1">
    <location>
        <begin position="198"/>
        <end position="257"/>
    </location>
</feature>
<dbReference type="EMBL" id="ML994288">
    <property type="protein sequence ID" value="KAF2197026.1"/>
    <property type="molecule type" value="Genomic_DNA"/>
</dbReference>
<gene>
    <name evidence="3" type="ORF">GQ43DRAFT_466721</name>
</gene>
<feature type="region of interest" description="Disordered" evidence="2">
    <location>
        <begin position="406"/>
        <end position="468"/>
    </location>
</feature>
<feature type="compositionally biased region" description="Pro residues" evidence="2">
    <location>
        <begin position="32"/>
        <end position="43"/>
    </location>
</feature>
<keyword evidence="4" id="KW-1185">Reference proteome</keyword>
<dbReference type="AlphaFoldDB" id="A0A9P4JCN4"/>
<feature type="region of interest" description="Disordered" evidence="2">
    <location>
        <begin position="1"/>
        <end position="43"/>
    </location>
</feature>
<evidence type="ECO:0000256" key="1">
    <source>
        <dbReference type="SAM" id="Coils"/>
    </source>
</evidence>
<sequence>MSLMNSILGPLSLRPRRSSNSQHELPLYNSPPSSPPTTVFPPPPVTLSMTLSRSSRPTVKVPYELLAVQRKARHLEQQIQEYLDAQSDGLEAGLNMDAPDDTSLNSSATATVSSIRDESHTSNKLSTRQKIHLNDARKCIYRCMQQLAEVKAEELDFLDSELYAVRSIRDKTETFSRKRNGLQERIRVIEHEGTEPQVNAMRKEADDLEQEIKKKEEELWAMKTKHRRLVNNLADAENHLEAKVASYKTSLDMLEKDISGFLKRPPDADHFPMEDSPFIHLPPNRRTLDMATEYWREEHARLEDKCNEVDIDRSALDEGSRIWKDVASRVMNFEKNFSKLLEQSGGDHKSLLNALNQMDDIIHYLEEQLRVASSRKWNLLICSIGAELEACKQGRPMLEAVLRGPAEENHNEPDASPHADSGFTGGAPAKLSPPGSRTELPSKPMFFDTDDEDPDPELLFSHRDEDTD</sequence>
<keyword evidence="1" id="KW-0175">Coiled coil</keyword>
<dbReference type="Proteomes" id="UP000799536">
    <property type="component" value="Unassembled WGS sequence"/>
</dbReference>
<dbReference type="OrthoDB" id="5342758at2759"/>
<accession>A0A9P4JCN4</accession>
<organism evidence="3 4">
    <name type="scientific">Delitschia confertaspora ATCC 74209</name>
    <dbReference type="NCBI Taxonomy" id="1513339"/>
    <lineage>
        <taxon>Eukaryota</taxon>
        <taxon>Fungi</taxon>
        <taxon>Dikarya</taxon>
        <taxon>Ascomycota</taxon>
        <taxon>Pezizomycotina</taxon>
        <taxon>Dothideomycetes</taxon>
        <taxon>Pleosporomycetidae</taxon>
        <taxon>Pleosporales</taxon>
        <taxon>Delitschiaceae</taxon>
        <taxon>Delitschia</taxon>
    </lineage>
</organism>
<evidence type="ECO:0000313" key="4">
    <source>
        <dbReference type="Proteomes" id="UP000799536"/>
    </source>
</evidence>
<name>A0A9P4JCN4_9PLEO</name>
<reference evidence="3" key="1">
    <citation type="journal article" date="2020" name="Stud. Mycol.">
        <title>101 Dothideomycetes genomes: a test case for predicting lifestyles and emergence of pathogens.</title>
        <authorList>
            <person name="Haridas S."/>
            <person name="Albert R."/>
            <person name="Binder M."/>
            <person name="Bloem J."/>
            <person name="Labutti K."/>
            <person name="Salamov A."/>
            <person name="Andreopoulos B."/>
            <person name="Baker S."/>
            <person name="Barry K."/>
            <person name="Bills G."/>
            <person name="Bluhm B."/>
            <person name="Cannon C."/>
            <person name="Castanera R."/>
            <person name="Culley D."/>
            <person name="Daum C."/>
            <person name="Ezra D."/>
            <person name="Gonzalez J."/>
            <person name="Henrissat B."/>
            <person name="Kuo A."/>
            <person name="Liang C."/>
            <person name="Lipzen A."/>
            <person name="Lutzoni F."/>
            <person name="Magnuson J."/>
            <person name="Mondo S."/>
            <person name="Nolan M."/>
            <person name="Ohm R."/>
            <person name="Pangilinan J."/>
            <person name="Park H.-J."/>
            <person name="Ramirez L."/>
            <person name="Alfaro M."/>
            <person name="Sun H."/>
            <person name="Tritt A."/>
            <person name="Yoshinaga Y."/>
            <person name="Zwiers L.-H."/>
            <person name="Turgeon B."/>
            <person name="Goodwin S."/>
            <person name="Spatafora J."/>
            <person name="Crous P."/>
            <person name="Grigoriev I."/>
        </authorList>
    </citation>
    <scope>NUCLEOTIDE SEQUENCE</scope>
    <source>
        <strain evidence="3">ATCC 74209</strain>
    </source>
</reference>
<evidence type="ECO:0000256" key="2">
    <source>
        <dbReference type="SAM" id="MobiDB-lite"/>
    </source>
</evidence>